<evidence type="ECO:0000313" key="7">
    <source>
        <dbReference type="EMBL" id="NUY04535.1"/>
    </source>
</evidence>
<dbReference type="Pfam" id="PF02518">
    <property type="entry name" value="HATPase_c"/>
    <property type="match status" value="1"/>
</dbReference>
<dbReference type="Proteomes" id="UP000594380">
    <property type="component" value="Unassembled WGS sequence"/>
</dbReference>
<proteinExistence type="predicted"/>
<dbReference type="EC" id="2.7.13.3" evidence="2"/>
<comment type="catalytic activity">
    <reaction evidence="1">
        <text>ATP + protein L-histidine = ADP + protein N-phospho-L-histidine.</text>
        <dbReference type="EC" id="2.7.13.3"/>
    </reaction>
</comment>
<evidence type="ECO:0000313" key="8">
    <source>
        <dbReference type="Proteomes" id="UP000594380"/>
    </source>
</evidence>
<dbReference type="GO" id="GO:0000155">
    <property type="term" value="F:phosphorelay sensor kinase activity"/>
    <property type="evidence" value="ECO:0007669"/>
    <property type="project" value="TreeGrafter"/>
</dbReference>
<feature type="modified residue" description="4-aspartylphosphate" evidence="5">
    <location>
        <position position="125"/>
    </location>
</feature>
<dbReference type="InterPro" id="IPR036890">
    <property type="entry name" value="HATPase_C_sf"/>
</dbReference>
<dbReference type="Pfam" id="PF00072">
    <property type="entry name" value="Response_reg"/>
    <property type="match status" value="1"/>
</dbReference>
<keyword evidence="3" id="KW-0808">Transferase</keyword>
<evidence type="ECO:0000259" key="6">
    <source>
        <dbReference type="PROSITE" id="PS50110"/>
    </source>
</evidence>
<dbReference type="GO" id="GO:0005886">
    <property type="term" value="C:plasma membrane"/>
    <property type="evidence" value="ECO:0007669"/>
    <property type="project" value="TreeGrafter"/>
</dbReference>
<reference evidence="7 8" key="1">
    <citation type="submission" date="2020-02" db="EMBL/GenBank/DDBJ databases">
        <title>Paraburkholderia simonii sp. nov. and Paraburkholderia youngii sp. nov. Brazilian and Mexican Mimosa-associated rhizobia.</title>
        <authorList>
            <person name="Mavima L."/>
            <person name="Beukes C.W."/>
            <person name="Chan W.Y."/>
            <person name="Palmer M."/>
            <person name="De Meyer S.E."/>
            <person name="James E.K."/>
            <person name="Venter S.N."/>
            <person name="Steenkamp E.T."/>
        </authorList>
    </citation>
    <scope>NUCLEOTIDE SEQUENCE [LARGE SCALE GENOMIC DNA]</scope>
    <source>
        <strain evidence="7 8">JPY169</strain>
    </source>
</reference>
<dbReference type="PANTHER" id="PTHR43047:SF72">
    <property type="entry name" value="OSMOSENSING HISTIDINE PROTEIN KINASE SLN1"/>
    <property type="match status" value="1"/>
</dbReference>
<evidence type="ECO:0000256" key="4">
    <source>
        <dbReference type="ARBA" id="ARBA00022777"/>
    </source>
</evidence>
<keyword evidence="5" id="KW-0597">Phosphoprotein</keyword>
<gene>
    <name evidence="7" type="ORF">G5S42_33705</name>
</gene>
<dbReference type="InterPro" id="IPR004358">
    <property type="entry name" value="Sig_transdc_His_kin-like_C"/>
</dbReference>
<evidence type="ECO:0000256" key="2">
    <source>
        <dbReference type="ARBA" id="ARBA00012438"/>
    </source>
</evidence>
<dbReference type="GO" id="GO:0009927">
    <property type="term" value="F:histidine phosphotransfer kinase activity"/>
    <property type="evidence" value="ECO:0007669"/>
    <property type="project" value="TreeGrafter"/>
</dbReference>
<keyword evidence="4" id="KW-0418">Kinase</keyword>
<feature type="domain" description="Response regulatory" evidence="6">
    <location>
        <begin position="76"/>
        <end position="168"/>
    </location>
</feature>
<dbReference type="InterPro" id="IPR001789">
    <property type="entry name" value="Sig_transdc_resp-reg_receiver"/>
</dbReference>
<evidence type="ECO:0000256" key="5">
    <source>
        <dbReference type="PROSITE-ProRule" id="PRU00169"/>
    </source>
</evidence>
<sequence>MFSQLPAACARSQGGLGVGLSLVRALAEAHGGTVTAASPGLGQGSEFTVRLPLAPIQDLRKSLALPTISEPDLRRRILLVDDSEDAAVSLSMLLESDGHQTRIATTGAAALVMAYEFEAEVLLLDIGLPDISGYDVARRLRHGQAHASYRRHWLESGARQRRSFRSRV</sequence>
<protein>
    <recommendedName>
        <fullName evidence="2">histidine kinase</fullName>
        <ecNumber evidence="2">2.7.13.3</ecNumber>
    </recommendedName>
</protein>
<dbReference type="InterPro" id="IPR011006">
    <property type="entry name" value="CheY-like_superfamily"/>
</dbReference>
<dbReference type="PANTHER" id="PTHR43047">
    <property type="entry name" value="TWO-COMPONENT HISTIDINE PROTEIN KINASE"/>
    <property type="match status" value="1"/>
</dbReference>
<dbReference type="EMBL" id="JAALDK010000002">
    <property type="protein sequence ID" value="NUY04535.1"/>
    <property type="molecule type" value="Genomic_DNA"/>
</dbReference>
<evidence type="ECO:0000256" key="1">
    <source>
        <dbReference type="ARBA" id="ARBA00000085"/>
    </source>
</evidence>
<accession>A0A7Y6N3G8</accession>
<dbReference type="SMART" id="SM00448">
    <property type="entry name" value="REC"/>
    <property type="match status" value="1"/>
</dbReference>
<evidence type="ECO:0000256" key="3">
    <source>
        <dbReference type="ARBA" id="ARBA00022679"/>
    </source>
</evidence>
<comment type="caution">
    <text evidence="7">The sequence shown here is derived from an EMBL/GenBank/DDBJ whole genome shotgun (WGS) entry which is preliminary data.</text>
</comment>
<dbReference type="Gene3D" id="3.40.50.2300">
    <property type="match status" value="1"/>
</dbReference>
<dbReference type="PROSITE" id="PS50110">
    <property type="entry name" value="RESPONSE_REGULATORY"/>
    <property type="match status" value="1"/>
</dbReference>
<dbReference type="SUPFAM" id="SSF55874">
    <property type="entry name" value="ATPase domain of HSP90 chaperone/DNA topoisomerase II/histidine kinase"/>
    <property type="match status" value="1"/>
</dbReference>
<dbReference type="AlphaFoldDB" id="A0A7Y6N3G8"/>
<organism evidence="7 8">
    <name type="scientific">Paraburkholderia youngii</name>
    <dbReference type="NCBI Taxonomy" id="2782701"/>
    <lineage>
        <taxon>Bacteria</taxon>
        <taxon>Pseudomonadati</taxon>
        <taxon>Pseudomonadota</taxon>
        <taxon>Betaproteobacteria</taxon>
        <taxon>Burkholderiales</taxon>
        <taxon>Burkholderiaceae</taxon>
        <taxon>Paraburkholderia</taxon>
    </lineage>
</organism>
<dbReference type="InterPro" id="IPR003594">
    <property type="entry name" value="HATPase_dom"/>
</dbReference>
<name>A0A7Y6N3G8_9BURK</name>
<dbReference type="PRINTS" id="PR00344">
    <property type="entry name" value="BCTRLSENSOR"/>
</dbReference>
<dbReference type="SUPFAM" id="SSF52172">
    <property type="entry name" value="CheY-like"/>
    <property type="match status" value="1"/>
</dbReference>
<dbReference type="Gene3D" id="3.30.565.10">
    <property type="entry name" value="Histidine kinase-like ATPase, C-terminal domain"/>
    <property type="match status" value="1"/>
</dbReference>